<dbReference type="GO" id="GO:0003677">
    <property type="term" value="F:DNA binding"/>
    <property type="evidence" value="ECO:0007669"/>
    <property type="project" value="UniProtKB-KW"/>
</dbReference>
<sequence>MPQHKITQKSIAQKLGLTQAAVSLALRGDASIPEATRKKVSKMAKKLGYVPDPYLTGLSAYRHRNKPTPVKAALAWLSNDAAGESWKRSPAFVQYHTGALRRAQELGYHLEDHALQAQGVNMKNIERVLLARGVNGILLAPQPAPNMSIDFTFTKFSAVTFGYTLCSPQLHVVTLHQFRAMEKLLRKLTGFGYQRIGLALSSESDGRADYHWSAAFWRKQQHFPAKQQVPLHLPQQMEKEGFLKWYAQHRPEVVVTIHPEVYDWLHQDGIAIPEDLGFTLLTVPDDQRQFSGIWENPALIGAKAVDILVEMIHRGETGIPEVPIYHLIDGNWLDGETVKNKTRRVKPC</sequence>
<keyword evidence="6" id="KW-1185">Reference proteome</keyword>
<evidence type="ECO:0000313" key="5">
    <source>
        <dbReference type="EMBL" id="WPJ96935.1"/>
    </source>
</evidence>
<evidence type="ECO:0000313" key="6">
    <source>
        <dbReference type="Proteomes" id="UP001324993"/>
    </source>
</evidence>
<dbReference type="Gene3D" id="3.40.50.2300">
    <property type="match status" value="2"/>
</dbReference>
<protein>
    <submittedName>
        <fullName evidence="5">LacI family DNA-binding transcriptional regulator</fullName>
    </submittedName>
</protein>
<feature type="domain" description="HTH lacI-type" evidence="4">
    <location>
        <begin position="6"/>
        <end position="60"/>
    </location>
</feature>
<accession>A0ABZ0RQ88</accession>
<dbReference type="Proteomes" id="UP001324993">
    <property type="component" value="Chromosome"/>
</dbReference>
<evidence type="ECO:0000256" key="2">
    <source>
        <dbReference type="ARBA" id="ARBA00023125"/>
    </source>
</evidence>
<reference evidence="5 6" key="1">
    <citation type="submission" date="2023-11" db="EMBL/GenBank/DDBJ databases">
        <title>Coraliomargarita sp. nov., isolated from marine algae.</title>
        <authorList>
            <person name="Lee J.K."/>
            <person name="Baek J.H."/>
            <person name="Kim J.M."/>
            <person name="Choi D.G."/>
            <person name="Jeon C.O."/>
        </authorList>
    </citation>
    <scope>NUCLEOTIDE SEQUENCE [LARGE SCALE GENOMIC DNA]</scope>
    <source>
        <strain evidence="5 6">J2-16</strain>
    </source>
</reference>
<dbReference type="SUPFAM" id="SSF47413">
    <property type="entry name" value="lambda repressor-like DNA-binding domains"/>
    <property type="match status" value="1"/>
</dbReference>
<dbReference type="PROSITE" id="PS50932">
    <property type="entry name" value="HTH_LACI_2"/>
    <property type="match status" value="1"/>
</dbReference>
<name>A0ABZ0RQ88_9BACT</name>
<keyword evidence="3" id="KW-0804">Transcription</keyword>
<proteinExistence type="predicted"/>
<evidence type="ECO:0000256" key="3">
    <source>
        <dbReference type="ARBA" id="ARBA00023163"/>
    </source>
</evidence>
<dbReference type="PANTHER" id="PTHR30146:SF109">
    <property type="entry name" value="HTH-TYPE TRANSCRIPTIONAL REGULATOR GALS"/>
    <property type="match status" value="1"/>
</dbReference>
<dbReference type="Pfam" id="PF00356">
    <property type="entry name" value="LacI"/>
    <property type="match status" value="1"/>
</dbReference>
<dbReference type="SUPFAM" id="SSF53822">
    <property type="entry name" value="Periplasmic binding protein-like I"/>
    <property type="match status" value="1"/>
</dbReference>
<dbReference type="EMBL" id="CP138858">
    <property type="protein sequence ID" value="WPJ96935.1"/>
    <property type="molecule type" value="Genomic_DNA"/>
</dbReference>
<dbReference type="PANTHER" id="PTHR30146">
    <property type="entry name" value="LACI-RELATED TRANSCRIPTIONAL REPRESSOR"/>
    <property type="match status" value="1"/>
</dbReference>
<dbReference type="InterPro" id="IPR000843">
    <property type="entry name" value="HTH_LacI"/>
</dbReference>
<evidence type="ECO:0000256" key="1">
    <source>
        <dbReference type="ARBA" id="ARBA00023015"/>
    </source>
</evidence>
<evidence type="ECO:0000259" key="4">
    <source>
        <dbReference type="PROSITE" id="PS50932"/>
    </source>
</evidence>
<dbReference type="SMART" id="SM00354">
    <property type="entry name" value="HTH_LACI"/>
    <property type="match status" value="1"/>
</dbReference>
<dbReference type="Gene3D" id="1.10.260.40">
    <property type="entry name" value="lambda repressor-like DNA-binding domains"/>
    <property type="match status" value="1"/>
</dbReference>
<organism evidence="5 6">
    <name type="scientific">Coraliomargarita algicola</name>
    <dbReference type="NCBI Taxonomy" id="3092156"/>
    <lineage>
        <taxon>Bacteria</taxon>
        <taxon>Pseudomonadati</taxon>
        <taxon>Verrucomicrobiota</taxon>
        <taxon>Opitutia</taxon>
        <taxon>Puniceicoccales</taxon>
        <taxon>Coraliomargaritaceae</taxon>
        <taxon>Coraliomargarita</taxon>
    </lineage>
</organism>
<dbReference type="CDD" id="cd01392">
    <property type="entry name" value="HTH_LacI"/>
    <property type="match status" value="1"/>
</dbReference>
<keyword evidence="1" id="KW-0805">Transcription regulation</keyword>
<dbReference type="RefSeq" id="WP_319833792.1">
    <property type="nucleotide sequence ID" value="NZ_CP138858.1"/>
</dbReference>
<gene>
    <name evidence="5" type="ORF">SH580_04340</name>
</gene>
<dbReference type="InterPro" id="IPR028082">
    <property type="entry name" value="Peripla_BP_I"/>
</dbReference>
<dbReference type="InterPro" id="IPR010982">
    <property type="entry name" value="Lambda_DNA-bd_dom_sf"/>
</dbReference>
<keyword evidence="2 5" id="KW-0238">DNA-binding</keyword>